<dbReference type="GO" id="GO:0008559">
    <property type="term" value="F:ABC-type xenobiotic transporter activity"/>
    <property type="evidence" value="ECO:0007669"/>
    <property type="project" value="UniProtKB-EC"/>
</dbReference>
<keyword evidence="11 13" id="KW-0472">Membrane</keyword>
<dbReference type="InterPro" id="IPR027417">
    <property type="entry name" value="P-loop_NTPase"/>
</dbReference>
<dbReference type="InterPro" id="IPR036640">
    <property type="entry name" value="ABC1_TM_sf"/>
</dbReference>
<feature type="transmembrane region" description="Helical" evidence="13">
    <location>
        <begin position="37"/>
        <end position="59"/>
    </location>
</feature>
<dbReference type="EMBL" id="JANJYJ010000002">
    <property type="protein sequence ID" value="KAK3227976.1"/>
    <property type="molecule type" value="Genomic_DNA"/>
</dbReference>
<evidence type="ECO:0000256" key="12">
    <source>
        <dbReference type="ARBA" id="ARBA00034018"/>
    </source>
</evidence>
<feature type="transmembrane region" description="Helical" evidence="13">
    <location>
        <begin position="565"/>
        <end position="588"/>
    </location>
</feature>
<dbReference type="Gene3D" id="1.20.1560.10">
    <property type="entry name" value="ABC transporter type 1, transmembrane domain"/>
    <property type="match status" value="1"/>
</dbReference>
<evidence type="ECO:0000256" key="8">
    <source>
        <dbReference type="ARBA" id="ARBA00022840"/>
    </source>
</evidence>
<proteinExistence type="inferred from homology"/>
<sequence length="987" mass="110087">MEDGFWMAFCNKSECSNETAKVCSSGFSSIADPYSCINHALIICIDILLLWICLFFFIYKLSTRKITSPSESQKLPLKLIYSIIYNGILGLAYLGLGISIVSKKVHKDHSVLPLHKWLVLLFQGFTWLLLALTISLNKLHLPHSRTLKFCYIVIIYVGFVCISSLRKAILENIVSIKMILDILTFPGTILFLFCAFQGHGHADTDADNGRDDSQVVLQGHGSNDKVTPFAEAGFFSTVSFWWLNPLMKKGKERILENKDIPQLRLADQARTCYSIFMKQKGSSDSHSLLSVILLCQWKAILASGFLALIKVLTLSASPLFLREFIKVASGKETIKYEAYVLTGCLFLAKCLESLSERHWFFRTRLIGLQVRSMLSAAIYQKQLRLSNAAKMTFSPVPIVTFWACYFLKVTLDASNAFTFLASLQIAQGQIRLIPEEYVLGALSSKTVLLVTHQVDFLPAFNLILLMAAGEILESATYDKLLASTPEFQDLVDAHKNTSGSERHFEIASSTKPVTSEGEIEKITVGQQLKTPIGDQFIKKEEREIGDTGLKPYLQYLRHKKGISCFSWQVVMVALFAIGQLIQIYWLAAHIQNSLVSRVKLITGFSLIGCIFPVLLLLRSYLIVALGCNTSESIFSTLLSSLFRAPMSFYDSTPLGRILSRVSSDMSIIDTELVFRIAGAYTAYVNAYTGFVILAILAWPVLFIIIPMIYLIIYIQTYYLSSAKELMRMNGTTKSSVASYLAESIAGATTIRAFGEEDGFFSKSLKLIDENACQYFHSSTADEWLIQRLEIICAIVISSLALVMTLLPIVPSASASGLIGMALSYGLSLNVFLIYGIQNHCMAANFIVSVERLEQYMHIPSEAQTVVEGKRPAHDWPAIGKVEIYNLKVLGKCHLREAIQEKEEGLDSLGELVEYDEPVKLINKEGSLFGQLVKDYLSHTTNYAHCYCELYMVVAVKETCAFNTNIGSLASLPVAVGTWEACLSLPWR</sequence>
<gene>
    <name evidence="15" type="ORF">Dsin_007838</name>
</gene>
<evidence type="ECO:0000313" key="15">
    <source>
        <dbReference type="EMBL" id="KAK3227976.1"/>
    </source>
</evidence>
<evidence type="ECO:0000313" key="16">
    <source>
        <dbReference type="Proteomes" id="UP001281410"/>
    </source>
</evidence>
<organism evidence="15 16">
    <name type="scientific">Dipteronia sinensis</name>
    <dbReference type="NCBI Taxonomy" id="43782"/>
    <lineage>
        <taxon>Eukaryota</taxon>
        <taxon>Viridiplantae</taxon>
        <taxon>Streptophyta</taxon>
        <taxon>Embryophyta</taxon>
        <taxon>Tracheophyta</taxon>
        <taxon>Spermatophyta</taxon>
        <taxon>Magnoliopsida</taxon>
        <taxon>eudicotyledons</taxon>
        <taxon>Gunneridae</taxon>
        <taxon>Pentapetalae</taxon>
        <taxon>rosids</taxon>
        <taxon>malvids</taxon>
        <taxon>Sapindales</taxon>
        <taxon>Sapindaceae</taxon>
        <taxon>Hippocastanoideae</taxon>
        <taxon>Acereae</taxon>
        <taxon>Dipteronia</taxon>
    </lineage>
</organism>
<keyword evidence="5 13" id="KW-0812">Transmembrane</keyword>
<dbReference type="PROSITE" id="PS50929">
    <property type="entry name" value="ABC_TM1F"/>
    <property type="match status" value="1"/>
</dbReference>
<evidence type="ECO:0000256" key="3">
    <source>
        <dbReference type="ARBA" id="ARBA00012191"/>
    </source>
</evidence>
<dbReference type="FunFam" id="1.20.1560.10:FF:000002">
    <property type="entry name" value="ABC transporter C family member 5"/>
    <property type="match status" value="1"/>
</dbReference>
<dbReference type="Pfam" id="PF24358">
    <property type="entry name" value="ABCC10_N"/>
    <property type="match status" value="1"/>
</dbReference>
<feature type="transmembrane region" description="Helical" evidence="13">
    <location>
        <begin position="79"/>
        <end position="102"/>
    </location>
</feature>
<evidence type="ECO:0000256" key="11">
    <source>
        <dbReference type="ARBA" id="ARBA00023136"/>
    </source>
</evidence>
<dbReference type="GO" id="GO:0005524">
    <property type="term" value="F:ATP binding"/>
    <property type="evidence" value="ECO:0007669"/>
    <property type="project" value="UniProtKB-KW"/>
</dbReference>
<dbReference type="Proteomes" id="UP001281410">
    <property type="component" value="Unassembled WGS sequence"/>
</dbReference>
<dbReference type="GO" id="GO:0016020">
    <property type="term" value="C:membrane"/>
    <property type="evidence" value="ECO:0007669"/>
    <property type="project" value="UniProtKB-SubCell"/>
</dbReference>
<feature type="transmembrane region" description="Helical" evidence="13">
    <location>
        <begin position="790"/>
        <end position="809"/>
    </location>
</feature>
<feature type="transmembrane region" description="Helical" evidence="13">
    <location>
        <begin position="701"/>
        <end position="719"/>
    </location>
</feature>
<keyword evidence="8" id="KW-0067">ATP-binding</keyword>
<keyword evidence="6" id="KW-0677">Repeat</keyword>
<keyword evidence="9" id="KW-1278">Translocase</keyword>
<dbReference type="PANTHER" id="PTHR24223">
    <property type="entry name" value="ATP-BINDING CASSETTE SUB-FAMILY C"/>
    <property type="match status" value="1"/>
</dbReference>
<evidence type="ECO:0000256" key="7">
    <source>
        <dbReference type="ARBA" id="ARBA00022741"/>
    </source>
</evidence>
<evidence type="ECO:0000256" key="1">
    <source>
        <dbReference type="ARBA" id="ARBA00004141"/>
    </source>
</evidence>
<reference evidence="15" key="1">
    <citation type="journal article" date="2023" name="Plant J.">
        <title>Genome sequences and population genomics provide insights into the demographic history, inbreeding, and mutation load of two 'living fossil' tree species of Dipteronia.</title>
        <authorList>
            <person name="Feng Y."/>
            <person name="Comes H.P."/>
            <person name="Chen J."/>
            <person name="Zhu S."/>
            <person name="Lu R."/>
            <person name="Zhang X."/>
            <person name="Li P."/>
            <person name="Qiu J."/>
            <person name="Olsen K.M."/>
            <person name="Qiu Y."/>
        </authorList>
    </citation>
    <scope>NUCLEOTIDE SEQUENCE</scope>
    <source>
        <strain evidence="15">NBL</strain>
    </source>
</reference>
<feature type="transmembrane region" description="Helical" evidence="13">
    <location>
        <begin position="114"/>
        <end position="137"/>
    </location>
</feature>
<keyword evidence="4" id="KW-0813">Transport</keyword>
<evidence type="ECO:0000256" key="2">
    <source>
        <dbReference type="ARBA" id="ARBA00009726"/>
    </source>
</evidence>
<dbReference type="EC" id="7.6.2.2" evidence="3"/>
<dbReference type="SUPFAM" id="SSF90123">
    <property type="entry name" value="ABC transporter transmembrane region"/>
    <property type="match status" value="2"/>
</dbReference>
<feature type="domain" description="ABC transmembrane type-1" evidence="14">
    <location>
        <begin position="571"/>
        <end position="806"/>
    </location>
</feature>
<accession>A0AAE0EGZ6</accession>
<keyword evidence="16" id="KW-1185">Reference proteome</keyword>
<evidence type="ECO:0000256" key="4">
    <source>
        <dbReference type="ARBA" id="ARBA00022448"/>
    </source>
</evidence>
<evidence type="ECO:0000256" key="5">
    <source>
        <dbReference type="ARBA" id="ARBA00022692"/>
    </source>
</evidence>
<dbReference type="Gene3D" id="3.40.50.300">
    <property type="entry name" value="P-loop containing nucleotide triphosphate hydrolases"/>
    <property type="match status" value="1"/>
</dbReference>
<feature type="transmembrane region" description="Helical" evidence="13">
    <location>
        <begin position="815"/>
        <end position="836"/>
    </location>
</feature>
<feature type="transmembrane region" description="Helical" evidence="13">
    <location>
        <begin position="149"/>
        <end position="169"/>
    </location>
</feature>
<comment type="catalytic activity">
    <reaction evidence="12">
        <text>ATP + H2O + xenobioticSide 1 = ADP + phosphate + xenobioticSide 2.</text>
        <dbReference type="EC" id="7.6.2.2"/>
    </reaction>
</comment>
<comment type="similarity">
    <text evidence="2">Belongs to the ABC transporter superfamily. ABCC family. Conjugate transporter (TC 3.A.1.208) subfamily.</text>
</comment>
<feature type="transmembrane region" description="Helical" evidence="13">
    <location>
        <begin position="175"/>
        <end position="196"/>
    </location>
</feature>
<comment type="caution">
    <text evidence="15">The sequence shown here is derived from an EMBL/GenBank/DDBJ whole genome shotgun (WGS) entry which is preliminary data.</text>
</comment>
<dbReference type="Pfam" id="PF00664">
    <property type="entry name" value="ABC_membrane"/>
    <property type="match status" value="1"/>
</dbReference>
<evidence type="ECO:0000256" key="9">
    <source>
        <dbReference type="ARBA" id="ARBA00022967"/>
    </source>
</evidence>
<dbReference type="InterPro" id="IPR050173">
    <property type="entry name" value="ABC_transporter_C-like"/>
</dbReference>
<evidence type="ECO:0000256" key="6">
    <source>
        <dbReference type="ARBA" id="ARBA00022737"/>
    </source>
</evidence>
<dbReference type="InterPro" id="IPR044726">
    <property type="entry name" value="ABCC_6TM_D2"/>
</dbReference>
<feature type="transmembrane region" description="Helical" evidence="13">
    <location>
        <begin position="287"/>
        <end position="309"/>
    </location>
</feature>
<name>A0AAE0EGZ6_9ROSI</name>
<evidence type="ECO:0000259" key="14">
    <source>
        <dbReference type="PROSITE" id="PS50929"/>
    </source>
</evidence>
<dbReference type="CDD" id="cd18580">
    <property type="entry name" value="ABC_6TM_ABCC_D2"/>
    <property type="match status" value="1"/>
</dbReference>
<dbReference type="AlphaFoldDB" id="A0AAE0EGZ6"/>
<feature type="transmembrane region" description="Helical" evidence="13">
    <location>
        <begin position="600"/>
        <end position="621"/>
    </location>
</feature>
<comment type="subcellular location">
    <subcellularLocation>
        <location evidence="1">Membrane</location>
        <topology evidence="1">Multi-pass membrane protein</topology>
    </subcellularLocation>
</comment>
<protein>
    <recommendedName>
        <fullName evidence="3">ABC-type xenobiotic transporter</fullName>
        <ecNumber evidence="3">7.6.2.2</ecNumber>
    </recommendedName>
</protein>
<dbReference type="PANTHER" id="PTHR24223:SF263">
    <property type="entry name" value="ABC-TYPE XENOBIOTIC TRANSPORTER"/>
    <property type="match status" value="1"/>
</dbReference>
<dbReference type="InterPro" id="IPR011527">
    <property type="entry name" value="ABC1_TM_dom"/>
</dbReference>
<evidence type="ECO:0000256" key="10">
    <source>
        <dbReference type="ARBA" id="ARBA00022989"/>
    </source>
</evidence>
<keyword evidence="7" id="KW-0547">Nucleotide-binding</keyword>
<keyword evidence="10 13" id="KW-1133">Transmembrane helix</keyword>
<dbReference type="InterPro" id="IPR056228">
    <property type="entry name" value="ABCC10-like_N"/>
</dbReference>
<dbReference type="SUPFAM" id="SSF52540">
    <property type="entry name" value="P-loop containing nucleoside triphosphate hydrolases"/>
    <property type="match status" value="1"/>
</dbReference>
<evidence type="ECO:0000256" key="13">
    <source>
        <dbReference type="SAM" id="Phobius"/>
    </source>
</evidence>